<organism evidence="2 3">
    <name type="scientific">Vibrio jasicida</name>
    <dbReference type="NCBI Taxonomy" id="766224"/>
    <lineage>
        <taxon>Bacteria</taxon>
        <taxon>Pseudomonadati</taxon>
        <taxon>Pseudomonadota</taxon>
        <taxon>Gammaproteobacteria</taxon>
        <taxon>Vibrionales</taxon>
        <taxon>Vibrionaceae</taxon>
        <taxon>Vibrio</taxon>
    </lineage>
</organism>
<proteinExistence type="predicted"/>
<sequence length="520" mass="58991">MTKKYWIAGALGVCLMASYWLSDEQAAAAAANIEPAQNGLDKRKTSQGERTSLIEVKQALTSSVLERNNELAFEKALESALSEQPEQVQDAFGSSVVNYSGDLTQTYISSNQNNDATNNGKPIINLAVEQQLQTIIFGWELTQNNPINYSLGLDQLFEDPEGDLLTTRIWLENANGLSVLNQGQIMLQGAPKAFDQTTFLAVSARDDHHGSEDHAWVTTRFELPAVIEEQNNTEHPLIDGIVYRLESTTLLGGKKFEYEVVYCEAFQFIDDDVFYAAANNKTRCPEENELKKVGSYQISDDSLIVQTNRTQQIWTTKKVYTSRVHKETENYFITVFDNNRFESYTMQKNKRSMEERLNVNTGKDLEHFTLFDLLIPTEGGYRHTLANNYIFDRRFAQGDEYYDGFDSDLNISAPNSDFFSHEMCQFWDASIVAGEGMFNDIVSYSNNTHCATAPIPSAYAFVYFNNDYHANDVFLHGEAYSYILRPLPKYASEVEELKLNMIYHDPLGTKTTQKLTKNSK</sequence>
<evidence type="ECO:0000256" key="1">
    <source>
        <dbReference type="SAM" id="SignalP"/>
    </source>
</evidence>
<comment type="caution">
    <text evidence="2">The sequence shown here is derived from an EMBL/GenBank/DDBJ whole genome shotgun (WGS) entry which is preliminary data.</text>
</comment>
<dbReference type="Proteomes" id="UP001295462">
    <property type="component" value="Unassembled WGS sequence"/>
</dbReference>
<dbReference type="RefSeq" id="WP_104035423.1">
    <property type="nucleotide sequence ID" value="NZ_CAKMTZ010000098.1"/>
</dbReference>
<dbReference type="AlphaFoldDB" id="A0AAU9QUF9"/>
<evidence type="ECO:0000313" key="3">
    <source>
        <dbReference type="Proteomes" id="UP001295462"/>
    </source>
</evidence>
<name>A0AAU9QUF9_9VIBR</name>
<accession>A0AAU9QUF9</accession>
<protein>
    <submittedName>
        <fullName evidence="2">Uncharacterized protein</fullName>
    </submittedName>
</protein>
<feature type="signal peptide" evidence="1">
    <location>
        <begin position="1"/>
        <end position="22"/>
    </location>
</feature>
<dbReference type="EMBL" id="CAKMUD010000099">
    <property type="protein sequence ID" value="CAH1600850.1"/>
    <property type="molecule type" value="Genomic_DNA"/>
</dbReference>
<reference evidence="2" key="1">
    <citation type="submission" date="2022-01" db="EMBL/GenBank/DDBJ databases">
        <authorList>
            <person name="Lagorce A."/>
        </authorList>
    </citation>
    <scope>NUCLEOTIDE SEQUENCE</scope>
    <source>
        <strain evidence="2">Th15_F1_A12</strain>
    </source>
</reference>
<keyword evidence="1" id="KW-0732">Signal</keyword>
<gene>
    <name evidence="2" type="ORF">THF1A12_440013</name>
</gene>
<evidence type="ECO:0000313" key="2">
    <source>
        <dbReference type="EMBL" id="CAH1600850.1"/>
    </source>
</evidence>
<feature type="chain" id="PRO_5043471210" evidence="1">
    <location>
        <begin position="23"/>
        <end position="520"/>
    </location>
</feature>